<dbReference type="AlphaFoldDB" id="A0A699QWS8"/>
<comment type="caution">
    <text evidence="1">The sequence shown here is derived from an EMBL/GenBank/DDBJ whole genome shotgun (WGS) entry which is preliminary data.</text>
</comment>
<dbReference type="EMBL" id="BKCJ011071579">
    <property type="protein sequence ID" value="GFC79689.1"/>
    <property type="molecule type" value="Genomic_DNA"/>
</dbReference>
<sequence length="255" mass="27880">AVGTYTASGNSLLAVGMPCAFYSQQEEEHPASADSILPPPALPVTARISSRPQPPTLFFTKEDAERFLAMPIPPPSPLTSLSYPLPQITSPLLPTSPSILPIPLPVASPPLQLLSSDRRANRPEVTLPPQKRLSIVHCPRYEAGESSTAAATRPIKGRRADYGFVGSAEAEIRRRIAEDIEYGIRDTWIDPRDVAEEEALTTLEGVNTRVAELAVVQVQDTQDIYEVIKDTQGRQTEIFQRVEALVDNSQDWSTG</sequence>
<feature type="non-terminal residue" evidence="1">
    <location>
        <position position="1"/>
    </location>
</feature>
<reference evidence="1" key="1">
    <citation type="journal article" date="2019" name="Sci. Rep.">
        <title>Draft genome of Tanacetum cinerariifolium, the natural source of mosquito coil.</title>
        <authorList>
            <person name="Yamashiro T."/>
            <person name="Shiraishi A."/>
            <person name="Satake H."/>
            <person name="Nakayama K."/>
        </authorList>
    </citation>
    <scope>NUCLEOTIDE SEQUENCE</scope>
</reference>
<organism evidence="1">
    <name type="scientific">Tanacetum cinerariifolium</name>
    <name type="common">Dalmatian daisy</name>
    <name type="synonym">Chrysanthemum cinerariifolium</name>
    <dbReference type="NCBI Taxonomy" id="118510"/>
    <lineage>
        <taxon>Eukaryota</taxon>
        <taxon>Viridiplantae</taxon>
        <taxon>Streptophyta</taxon>
        <taxon>Embryophyta</taxon>
        <taxon>Tracheophyta</taxon>
        <taxon>Spermatophyta</taxon>
        <taxon>Magnoliopsida</taxon>
        <taxon>eudicotyledons</taxon>
        <taxon>Gunneridae</taxon>
        <taxon>Pentapetalae</taxon>
        <taxon>asterids</taxon>
        <taxon>campanulids</taxon>
        <taxon>Asterales</taxon>
        <taxon>Asteraceae</taxon>
        <taxon>Asteroideae</taxon>
        <taxon>Anthemideae</taxon>
        <taxon>Anthemidinae</taxon>
        <taxon>Tanacetum</taxon>
    </lineage>
</organism>
<name>A0A699QWS8_TANCI</name>
<protein>
    <recommendedName>
        <fullName evidence="2">Reverse transcriptase domain-containing protein</fullName>
    </recommendedName>
</protein>
<evidence type="ECO:0000313" key="1">
    <source>
        <dbReference type="EMBL" id="GFC79689.1"/>
    </source>
</evidence>
<accession>A0A699QWS8</accession>
<proteinExistence type="predicted"/>
<gene>
    <name evidence="1" type="ORF">Tci_851659</name>
</gene>
<evidence type="ECO:0008006" key="2">
    <source>
        <dbReference type="Google" id="ProtNLM"/>
    </source>
</evidence>